<dbReference type="Pfam" id="PF02517">
    <property type="entry name" value="Rce1-like"/>
    <property type="match status" value="1"/>
</dbReference>
<dbReference type="GO" id="GO:0008237">
    <property type="term" value="F:metallopeptidase activity"/>
    <property type="evidence" value="ECO:0007669"/>
    <property type="project" value="UniProtKB-KW"/>
</dbReference>
<dbReference type="InterPro" id="IPR003675">
    <property type="entry name" value="Rce1/LyrA-like_dom"/>
</dbReference>
<dbReference type="GO" id="GO:0004175">
    <property type="term" value="F:endopeptidase activity"/>
    <property type="evidence" value="ECO:0007669"/>
    <property type="project" value="UniProtKB-ARBA"/>
</dbReference>
<dbReference type="GO" id="GO:0006508">
    <property type="term" value="P:proteolysis"/>
    <property type="evidence" value="ECO:0007669"/>
    <property type="project" value="UniProtKB-KW"/>
</dbReference>
<evidence type="ECO:0000259" key="2">
    <source>
        <dbReference type="Pfam" id="PF02517"/>
    </source>
</evidence>
<dbReference type="InterPro" id="IPR052710">
    <property type="entry name" value="CAAX_protease"/>
</dbReference>
<gene>
    <name evidence="3" type="ORF">EZJ43_04670</name>
</gene>
<dbReference type="Proteomes" id="UP000295668">
    <property type="component" value="Unassembled WGS sequence"/>
</dbReference>
<keyword evidence="3" id="KW-0378">Hydrolase</keyword>
<feature type="transmembrane region" description="Helical" evidence="1">
    <location>
        <begin position="200"/>
        <end position="222"/>
    </location>
</feature>
<evidence type="ECO:0000313" key="3">
    <source>
        <dbReference type="EMBL" id="TDG37414.1"/>
    </source>
</evidence>
<protein>
    <submittedName>
        <fullName evidence="3">CPBP family intramembrane metalloprotease</fullName>
    </submittedName>
</protein>
<evidence type="ECO:0000256" key="1">
    <source>
        <dbReference type="SAM" id="Phobius"/>
    </source>
</evidence>
<accession>A0A4R5MNR8</accession>
<evidence type="ECO:0000313" key="4">
    <source>
        <dbReference type="Proteomes" id="UP000295668"/>
    </source>
</evidence>
<dbReference type="AlphaFoldDB" id="A0A4R5MNR8"/>
<keyword evidence="1" id="KW-0812">Transmembrane</keyword>
<dbReference type="PANTHER" id="PTHR36435:SF1">
    <property type="entry name" value="CAAX AMINO TERMINAL PROTEASE FAMILY PROTEIN"/>
    <property type="match status" value="1"/>
</dbReference>
<organism evidence="3 4">
    <name type="scientific">Pedobacter changchengzhani</name>
    <dbReference type="NCBI Taxonomy" id="2529274"/>
    <lineage>
        <taxon>Bacteria</taxon>
        <taxon>Pseudomonadati</taxon>
        <taxon>Bacteroidota</taxon>
        <taxon>Sphingobacteriia</taxon>
        <taxon>Sphingobacteriales</taxon>
        <taxon>Sphingobacteriaceae</taxon>
        <taxon>Pedobacter</taxon>
    </lineage>
</organism>
<comment type="caution">
    <text evidence="3">The sequence shown here is derived from an EMBL/GenBank/DDBJ whole genome shotgun (WGS) entry which is preliminary data.</text>
</comment>
<keyword evidence="3" id="KW-0482">Metalloprotease</keyword>
<feature type="transmembrane region" description="Helical" evidence="1">
    <location>
        <begin position="103"/>
        <end position="120"/>
    </location>
</feature>
<keyword evidence="1" id="KW-1133">Transmembrane helix</keyword>
<dbReference type="GO" id="GO:0080120">
    <property type="term" value="P:CAAX-box protein maturation"/>
    <property type="evidence" value="ECO:0007669"/>
    <property type="project" value="UniProtKB-ARBA"/>
</dbReference>
<feature type="transmembrane region" description="Helical" evidence="1">
    <location>
        <begin position="162"/>
        <end position="180"/>
    </location>
</feature>
<dbReference type="RefSeq" id="WP_133261507.1">
    <property type="nucleotide sequence ID" value="NZ_SJCY01000002.1"/>
</dbReference>
<dbReference type="OrthoDB" id="1523022at2"/>
<dbReference type="EMBL" id="SJCY01000002">
    <property type="protein sequence ID" value="TDG37414.1"/>
    <property type="molecule type" value="Genomic_DNA"/>
</dbReference>
<sequence>MNSVTPKPGEIHPFYQLLLLLAYAFVGLLVFSAIAVLIIVIIYGTSILSNFGLITSGDPQYNFALKIFQMASSIGIFIVPPIFLAITQKQNPSTLFGLLKPKYMPLLLVFIIMMVSMPFMEWSVTINQKMVLPEFLRGVEQWMKAKEAEAMKMTIQLLTVRNNWDFVINLTMIAVLPAIGEELFFRGGLQRIAYKTFGNPHVAIWITAIVFSAIHVQFYGFLPRMLLGAGFGYLYYYSGNLWYAILGHFINNGYAVCAALYMQMHNIPLNKADDPIGFPWYGYLISAIITIALFKIFKDTIQRERKLD</sequence>
<keyword evidence="3" id="KW-0645">Protease</keyword>
<name>A0A4R5MNR8_9SPHI</name>
<feature type="transmembrane region" description="Helical" evidence="1">
    <location>
        <begin position="63"/>
        <end position="83"/>
    </location>
</feature>
<reference evidence="3 4" key="1">
    <citation type="submission" date="2019-02" db="EMBL/GenBank/DDBJ databases">
        <title>Pedobacter sp. nov., a novel speices isolated from soil of pinguins habitat in Antarcitica.</title>
        <authorList>
            <person name="He R.-H."/>
        </authorList>
    </citation>
    <scope>NUCLEOTIDE SEQUENCE [LARGE SCALE GENOMIC DNA]</scope>
    <source>
        <strain evidence="3 4">E01020</strain>
    </source>
</reference>
<proteinExistence type="predicted"/>
<feature type="transmembrane region" description="Helical" evidence="1">
    <location>
        <begin position="20"/>
        <end position="43"/>
    </location>
</feature>
<feature type="transmembrane region" description="Helical" evidence="1">
    <location>
        <begin position="281"/>
        <end position="297"/>
    </location>
</feature>
<dbReference type="PANTHER" id="PTHR36435">
    <property type="entry name" value="SLR1288 PROTEIN"/>
    <property type="match status" value="1"/>
</dbReference>
<keyword evidence="1" id="KW-0472">Membrane</keyword>
<feature type="transmembrane region" description="Helical" evidence="1">
    <location>
        <begin position="234"/>
        <end position="261"/>
    </location>
</feature>
<keyword evidence="4" id="KW-1185">Reference proteome</keyword>
<feature type="domain" description="CAAX prenyl protease 2/Lysostaphin resistance protein A-like" evidence="2">
    <location>
        <begin position="164"/>
        <end position="253"/>
    </location>
</feature>